<dbReference type="PANTHER" id="PTHR43358">
    <property type="entry name" value="ALPHA/BETA-HYDROLASE"/>
    <property type="match status" value="1"/>
</dbReference>
<feature type="domain" description="AB hydrolase-1" evidence="2">
    <location>
        <begin position="106"/>
        <end position="307"/>
    </location>
</feature>
<dbReference type="InterPro" id="IPR000073">
    <property type="entry name" value="AB_hydrolase_1"/>
</dbReference>
<dbReference type="SUPFAM" id="SSF53474">
    <property type="entry name" value="alpha/beta-Hydrolases"/>
    <property type="match status" value="1"/>
</dbReference>
<dbReference type="RefSeq" id="WP_033517460.1">
    <property type="nucleotide sequence ID" value="NZ_CAUPKV010000037.1"/>
</dbReference>
<dbReference type="AlphaFoldDB" id="A0A087DFU6"/>
<sequence>MALRNSTKVMIGCGAAAALAGGVCLTAESLFSFALDTKAKRSMFRQPPDNGQPQQPIRDADECAAAADWFASSKQPVTLASDDGLQLHAWLFDPDCVAPKPHLYAICCHGYTGEPAEMAKWAHRYAKLGFTVLVPAQRAHELSEGRYVGMGWLERNDLLGWIRLITDSDGDARILLHGNSMGAATVMMAAGDPRLPRNVAAAIEDCGYASVAGQFEDTARAMFHLPRPVAAMLVRAAGLVCRRRAGYGFAEASCTRMLRHATIPMLFIHGGADTFVSPRFLEANYRACASLDREKLLVPGADHTMSASTAPDLYWRKVTGFVRRVFAL</sequence>
<keyword evidence="1" id="KW-0732">Signal</keyword>
<dbReference type="InterPro" id="IPR052920">
    <property type="entry name" value="DNA-binding_regulatory"/>
</dbReference>
<evidence type="ECO:0000259" key="2">
    <source>
        <dbReference type="Pfam" id="PF12697"/>
    </source>
</evidence>
<evidence type="ECO:0000313" key="3">
    <source>
        <dbReference type="EMBL" id="KFI94396.1"/>
    </source>
</evidence>
<dbReference type="eggNOG" id="COG1073">
    <property type="taxonomic scope" value="Bacteria"/>
</dbReference>
<dbReference type="STRING" id="158787.BSCA_1423"/>
<keyword evidence="3" id="KW-0378">Hydrolase</keyword>
<dbReference type="Proteomes" id="UP000029033">
    <property type="component" value="Unassembled WGS sequence"/>
</dbReference>
<proteinExistence type="predicted"/>
<gene>
    <name evidence="3" type="ORF">BSCA_1423</name>
</gene>
<feature type="signal peptide" evidence="1">
    <location>
        <begin position="1"/>
        <end position="20"/>
    </location>
</feature>
<evidence type="ECO:0000313" key="4">
    <source>
        <dbReference type="Proteomes" id="UP000029033"/>
    </source>
</evidence>
<accession>A0A087DFU6</accession>
<dbReference type="Gene3D" id="3.40.50.1820">
    <property type="entry name" value="alpha/beta hydrolase"/>
    <property type="match status" value="1"/>
</dbReference>
<feature type="chain" id="PRO_5039254040" evidence="1">
    <location>
        <begin position="21"/>
        <end position="328"/>
    </location>
</feature>
<organism evidence="3 4">
    <name type="scientific">Bifidobacterium scardovii</name>
    <dbReference type="NCBI Taxonomy" id="158787"/>
    <lineage>
        <taxon>Bacteria</taxon>
        <taxon>Bacillati</taxon>
        <taxon>Actinomycetota</taxon>
        <taxon>Actinomycetes</taxon>
        <taxon>Bifidobacteriales</taxon>
        <taxon>Bifidobacteriaceae</taxon>
        <taxon>Bifidobacterium</taxon>
    </lineage>
</organism>
<protein>
    <submittedName>
        <fullName evidence="3">Alpha/beta hydrolase family protein</fullName>
    </submittedName>
</protein>
<dbReference type="Pfam" id="PF12697">
    <property type="entry name" value="Abhydrolase_6"/>
    <property type="match status" value="1"/>
</dbReference>
<dbReference type="InterPro" id="IPR029058">
    <property type="entry name" value="AB_hydrolase_fold"/>
</dbReference>
<dbReference type="GeneID" id="85165732"/>
<evidence type="ECO:0000256" key="1">
    <source>
        <dbReference type="SAM" id="SignalP"/>
    </source>
</evidence>
<comment type="caution">
    <text evidence="3">The sequence shown here is derived from an EMBL/GenBank/DDBJ whole genome shotgun (WGS) entry which is preliminary data.</text>
</comment>
<keyword evidence="4" id="KW-1185">Reference proteome</keyword>
<reference evidence="3 4" key="1">
    <citation type="submission" date="2014-03" db="EMBL/GenBank/DDBJ databases">
        <title>Genomics of Bifidobacteria.</title>
        <authorList>
            <person name="Ventura M."/>
            <person name="Milani C."/>
            <person name="Lugli G.A."/>
        </authorList>
    </citation>
    <scope>NUCLEOTIDE SEQUENCE [LARGE SCALE GENOMIC DNA]</scope>
    <source>
        <strain evidence="3 4">LMG 21589</strain>
    </source>
</reference>
<dbReference type="PANTHER" id="PTHR43358:SF4">
    <property type="entry name" value="ALPHA_BETA HYDROLASE FOLD-1 DOMAIN-CONTAINING PROTEIN"/>
    <property type="match status" value="1"/>
</dbReference>
<dbReference type="EMBL" id="JGZO01000008">
    <property type="protein sequence ID" value="KFI94396.1"/>
    <property type="molecule type" value="Genomic_DNA"/>
</dbReference>
<name>A0A087DFU6_9BIFI</name>
<dbReference type="GO" id="GO:0016787">
    <property type="term" value="F:hydrolase activity"/>
    <property type="evidence" value="ECO:0007669"/>
    <property type="project" value="UniProtKB-KW"/>
</dbReference>